<gene>
    <name evidence="4" type="ORF">BSPP4475_01260</name>
</gene>
<dbReference type="GO" id="GO:0004222">
    <property type="term" value="F:metalloendopeptidase activity"/>
    <property type="evidence" value="ECO:0007669"/>
    <property type="project" value="TreeGrafter"/>
</dbReference>
<organism evidence="4 5">
    <name type="scientific">Brevibacillus aydinogluensis</name>
    <dbReference type="NCBI Taxonomy" id="927786"/>
    <lineage>
        <taxon>Bacteria</taxon>
        <taxon>Bacillati</taxon>
        <taxon>Bacillota</taxon>
        <taxon>Bacilli</taxon>
        <taxon>Bacillales</taxon>
        <taxon>Paenibacillaceae</taxon>
        <taxon>Brevibacillus</taxon>
    </lineage>
</organism>
<evidence type="ECO:0000313" key="5">
    <source>
        <dbReference type="Proteomes" id="UP001189619"/>
    </source>
</evidence>
<dbReference type="PANTHER" id="PTHR21666:SF291">
    <property type="entry name" value="STAGE II SPORULATION PROTEIN Q"/>
    <property type="match status" value="1"/>
</dbReference>
<dbReference type="InterPro" id="IPR050570">
    <property type="entry name" value="Cell_wall_metabolism_enzyme"/>
</dbReference>
<feature type="domain" description="M23ase beta-sheet core" evidence="3">
    <location>
        <begin position="139"/>
        <end position="237"/>
    </location>
</feature>
<sequence>MNTMEDQKNQNQPIPFKKASSWRNILGKKWAFPAIYIGTAAIILAIVMWYQSGVTDTEPGQTANNGGVAVSTPQDGTAIPADESNGKDGAVPVAGNPQQLAWPVGKGVKYEQGMGFFDEQASKEEQQKALVTYKDTFIPHTGIDLKATDGNSFDVTAAFAGKVTKVENDPLVGFKVEIEHDDKLTTVYQSLENVTVKPGDQVTQGQVLGKAGRNVYEKDAGVHLHFEVHVDGEPVNPEQHLVKPEAENQ</sequence>
<dbReference type="EMBL" id="OY569118">
    <property type="protein sequence ID" value="CAJ1000953.1"/>
    <property type="molecule type" value="Genomic_DNA"/>
</dbReference>
<feature type="transmembrane region" description="Helical" evidence="2">
    <location>
        <begin position="30"/>
        <end position="50"/>
    </location>
</feature>
<keyword evidence="2" id="KW-0812">Transmembrane</keyword>
<feature type="region of interest" description="Disordered" evidence="1">
    <location>
        <begin position="58"/>
        <end position="88"/>
    </location>
</feature>
<dbReference type="PANTHER" id="PTHR21666">
    <property type="entry name" value="PEPTIDASE-RELATED"/>
    <property type="match status" value="1"/>
</dbReference>
<evidence type="ECO:0000313" key="4">
    <source>
        <dbReference type="EMBL" id="CAJ1000953.1"/>
    </source>
</evidence>
<evidence type="ECO:0000256" key="1">
    <source>
        <dbReference type="SAM" id="MobiDB-lite"/>
    </source>
</evidence>
<dbReference type="Gene3D" id="2.70.70.10">
    <property type="entry name" value="Glucose Permease (Domain IIA)"/>
    <property type="match status" value="1"/>
</dbReference>
<name>A0AA48M5C0_9BACL</name>
<dbReference type="KEGG" id="bayd:BSPP4475_01260"/>
<dbReference type="AlphaFoldDB" id="A0AA48M5C0"/>
<dbReference type="InterPro" id="IPR016047">
    <property type="entry name" value="M23ase_b-sheet_dom"/>
</dbReference>
<keyword evidence="5" id="KW-1185">Reference proteome</keyword>
<evidence type="ECO:0000259" key="3">
    <source>
        <dbReference type="Pfam" id="PF01551"/>
    </source>
</evidence>
<proteinExistence type="predicted"/>
<dbReference type="InterPro" id="IPR011055">
    <property type="entry name" value="Dup_hybrid_motif"/>
</dbReference>
<keyword evidence="2" id="KW-1133">Transmembrane helix</keyword>
<dbReference type="SUPFAM" id="SSF51261">
    <property type="entry name" value="Duplicated hybrid motif"/>
    <property type="match status" value="1"/>
</dbReference>
<dbReference type="Pfam" id="PF01551">
    <property type="entry name" value="Peptidase_M23"/>
    <property type="match status" value="1"/>
</dbReference>
<accession>A0AA48M5C0</accession>
<protein>
    <submittedName>
        <fullName evidence="4">M23 family peptidase</fullName>
    </submittedName>
</protein>
<evidence type="ECO:0000256" key="2">
    <source>
        <dbReference type="SAM" id="Phobius"/>
    </source>
</evidence>
<dbReference type="Proteomes" id="UP001189619">
    <property type="component" value="Chromosome"/>
</dbReference>
<keyword evidence="2" id="KW-0472">Membrane</keyword>
<reference evidence="4" key="1">
    <citation type="submission" date="2023-07" db="EMBL/GenBank/DDBJ databases">
        <authorList>
            <person name="Ivanov I."/>
            <person name="Teneva D."/>
            <person name="Stoikov I."/>
        </authorList>
    </citation>
    <scope>NUCLEOTIDE SEQUENCE</scope>
    <source>
        <strain evidence="4">4475</strain>
    </source>
</reference>
<dbReference type="CDD" id="cd12797">
    <property type="entry name" value="M23_peptidase"/>
    <property type="match status" value="1"/>
</dbReference>
<feature type="compositionally biased region" description="Polar residues" evidence="1">
    <location>
        <begin position="58"/>
        <end position="75"/>
    </location>
</feature>